<dbReference type="GO" id="GO:0005886">
    <property type="term" value="C:plasma membrane"/>
    <property type="evidence" value="ECO:0007669"/>
    <property type="project" value="TreeGrafter"/>
</dbReference>
<dbReference type="Gene3D" id="1.20.1530.20">
    <property type="match status" value="1"/>
</dbReference>
<evidence type="ECO:0000313" key="15">
    <source>
        <dbReference type="Proteomes" id="UP000016714"/>
    </source>
</evidence>
<keyword evidence="7" id="KW-0630">Potassium</keyword>
<dbReference type="InterPro" id="IPR006153">
    <property type="entry name" value="Cation/H_exchanger_TM"/>
</dbReference>
<keyword evidence="5" id="KW-0633">Potassium transport</keyword>
<dbReference type="GO" id="GO:0012505">
    <property type="term" value="C:endomembrane system"/>
    <property type="evidence" value="ECO:0007669"/>
    <property type="project" value="UniProtKB-SubCell"/>
</dbReference>
<dbReference type="InterPro" id="IPR038770">
    <property type="entry name" value="Na+/solute_symporter_sf"/>
</dbReference>
<evidence type="ECO:0000256" key="7">
    <source>
        <dbReference type="ARBA" id="ARBA00022958"/>
    </source>
</evidence>
<reference evidence="14 15" key="1">
    <citation type="journal article" date="2015" name="Genome Announc.">
        <title>Complete genome sequence of Vibrio alginolyticus ATCC 17749.</title>
        <authorList>
            <person name="Liu X.F."/>
            <person name="Cao Y."/>
            <person name="Zhang H.L."/>
            <person name="Chen Y.J."/>
            <person name="Hu C.J."/>
        </authorList>
    </citation>
    <scope>NUCLEOTIDE SEQUENCE [LARGE SCALE GENOMIC DNA]</scope>
    <source>
        <strain evidence="15">ATCC 17749 / DSM 2171 / NBRC 15630 / NCIMB 1903 / NCTC 12160 / XII-53</strain>
    </source>
</reference>
<evidence type="ECO:0000256" key="3">
    <source>
        <dbReference type="ARBA" id="ARBA00022448"/>
    </source>
</evidence>
<accession>A0A2I3CSP1</accession>
<feature type="transmembrane region" description="Helical" evidence="12">
    <location>
        <begin position="85"/>
        <end position="107"/>
    </location>
</feature>
<feature type="transmembrane region" description="Helical" evidence="12">
    <location>
        <begin position="343"/>
        <end position="365"/>
    </location>
</feature>
<feature type="domain" description="RCK N-terminal" evidence="13">
    <location>
        <begin position="419"/>
        <end position="535"/>
    </location>
</feature>
<keyword evidence="3" id="KW-0813">Transport</keyword>
<evidence type="ECO:0000256" key="12">
    <source>
        <dbReference type="SAM" id="Phobius"/>
    </source>
</evidence>
<dbReference type="EMBL" id="CP006719">
    <property type="protein sequence ID" value="AGV20504.1"/>
    <property type="molecule type" value="Genomic_DNA"/>
</dbReference>
<evidence type="ECO:0000256" key="8">
    <source>
        <dbReference type="ARBA" id="ARBA00022989"/>
    </source>
</evidence>
<dbReference type="HOGENOM" id="CLU_005126_9_3_6"/>
<feature type="transmembrane region" description="Helical" evidence="12">
    <location>
        <begin position="54"/>
        <end position="73"/>
    </location>
</feature>
<dbReference type="InterPro" id="IPR003148">
    <property type="entry name" value="RCK_N"/>
</dbReference>
<dbReference type="PANTHER" id="PTHR46157:SF4">
    <property type="entry name" value="K(+) EFFLUX ANTIPORTER 3, CHLOROPLASTIC"/>
    <property type="match status" value="1"/>
</dbReference>
<dbReference type="KEGG" id="vag:N646_4695"/>
<feature type="transmembrane region" description="Helical" evidence="12">
    <location>
        <begin position="200"/>
        <end position="220"/>
    </location>
</feature>
<keyword evidence="8 12" id="KW-1133">Transmembrane helix</keyword>
<dbReference type="GO" id="GO:0006813">
    <property type="term" value="P:potassium ion transport"/>
    <property type="evidence" value="ECO:0007669"/>
    <property type="project" value="UniProtKB-KW"/>
</dbReference>
<dbReference type="InterPro" id="IPR036291">
    <property type="entry name" value="NAD(P)-bd_dom_sf"/>
</dbReference>
<dbReference type="FunFam" id="3.40.50.720:FF:000036">
    <property type="entry name" value="Glutathione-regulated potassium-efflux system protein KefB"/>
    <property type="match status" value="1"/>
</dbReference>
<feature type="transmembrane region" description="Helical" evidence="12">
    <location>
        <begin position="6"/>
        <end position="23"/>
    </location>
</feature>
<dbReference type="Gene3D" id="3.40.50.720">
    <property type="entry name" value="NAD(P)-binding Rossmann-like Domain"/>
    <property type="match status" value="1"/>
</dbReference>
<evidence type="ECO:0000256" key="6">
    <source>
        <dbReference type="ARBA" id="ARBA00022692"/>
    </source>
</evidence>
<organism evidence="14 15">
    <name type="scientific">Vibrio alginolyticus (strain ATCC 17749 / DSM 2171 / NBRC 15630 / NCIMB 1903 / NCTC 12160 / XII-53)</name>
    <dbReference type="NCBI Taxonomy" id="1219076"/>
    <lineage>
        <taxon>Bacteria</taxon>
        <taxon>Pseudomonadati</taxon>
        <taxon>Pseudomonadota</taxon>
        <taxon>Gammaproteobacteria</taxon>
        <taxon>Vibrionales</taxon>
        <taxon>Vibrionaceae</taxon>
        <taxon>Vibrio</taxon>
    </lineage>
</organism>
<dbReference type="GO" id="GO:0015297">
    <property type="term" value="F:antiporter activity"/>
    <property type="evidence" value="ECO:0007669"/>
    <property type="project" value="UniProtKB-KW"/>
</dbReference>
<feature type="region of interest" description="Disordered" evidence="11">
    <location>
        <begin position="609"/>
        <end position="654"/>
    </location>
</feature>
<evidence type="ECO:0000256" key="2">
    <source>
        <dbReference type="ARBA" id="ARBA00005551"/>
    </source>
</evidence>
<dbReference type="SUPFAM" id="SSF51735">
    <property type="entry name" value="NAD(P)-binding Rossmann-fold domains"/>
    <property type="match status" value="1"/>
</dbReference>
<name>A0A2I3CSP1_VIBAX</name>
<evidence type="ECO:0000256" key="1">
    <source>
        <dbReference type="ARBA" id="ARBA00004127"/>
    </source>
</evidence>
<feature type="transmembrane region" description="Helical" evidence="12">
    <location>
        <begin position="113"/>
        <end position="134"/>
    </location>
</feature>
<evidence type="ECO:0000256" key="4">
    <source>
        <dbReference type="ARBA" id="ARBA00022449"/>
    </source>
</evidence>
<dbReference type="GO" id="GO:1902600">
    <property type="term" value="P:proton transmembrane transport"/>
    <property type="evidence" value="ECO:0007669"/>
    <property type="project" value="InterPro"/>
</dbReference>
<feature type="transmembrane region" description="Helical" evidence="12">
    <location>
        <begin position="287"/>
        <end position="306"/>
    </location>
</feature>
<evidence type="ECO:0000256" key="10">
    <source>
        <dbReference type="ARBA" id="ARBA00023136"/>
    </source>
</evidence>
<keyword evidence="6 12" id="KW-0812">Transmembrane</keyword>
<keyword evidence="10 12" id="KW-0472">Membrane</keyword>
<sequence length="654" mass="71585">MTGIFLQAFVYLIAAVIAVPLAKRLGLGSVLGYLIAGVVIGPIIGLVGEETTTIQHFAEFGVVMMLFLVGLELEPKMLWAMRNRLMGLGGLQVGGTVAAIMGIALYFDQPWTIALAIGLIFALSSTAIVLQTFSEKGLTKTEGGQNAFSVLLFQDIAVIPMLAFIPLLALPELIEQAQSAAQTAAAHHEELSLVAGLPGWAYGIVITASIAIVVVGGHFLSRPLLNYVASSGLREIFTATALMLVIGIAALMSLVGLSPALGTFLAGVVLANSEFRHELESNIEPFKGLLLGLFFITVGAGINFSVLFGDFWLVMALTIGVMVLKALVLFILALIFRVKGSNRWLFTLSLAQAGEFGFVLLSFSVQNHVIPFELSQTLALVVAISMFLTPGLFILFDRVILPRFESQSNERESDTIEETGTVIIAGIGRFGQIVNRLLVSNGVTTVVLDHQSDQVDNMRQIGTRAYFGDATRPDMLHTAGIEHAAALVVAIDNQESSVELVKYVKHTYPKVTVIARAFDRGHGYLLRQAGADIIESETYHSALEMGGHTMKALGIHPFFVEQQKATYKRVEARKSEILYKAWEDDSEGERYDNNFRQLFIQLEEKMAEEMQKDRHDKLSRSERGWTPPPKGYADDFNEDNVQELTPPREEPIQR</sequence>
<gene>
    <name evidence="14" type="ORF">N646_4695</name>
</gene>
<dbReference type="Proteomes" id="UP000016714">
    <property type="component" value="Chromosome 2"/>
</dbReference>
<comment type="similarity">
    <text evidence="2">Belongs to the monovalent cation:proton antiporter 2 (CPA2) transporter (TC 2.A.37) family.</text>
</comment>
<dbReference type="NCBIfam" id="TIGR00932">
    <property type="entry name" value="2a37"/>
    <property type="match status" value="1"/>
</dbReference>
<keyword evidence="4" id="KW-0050">Antiport</keyword>
<evidence type="ECO:0000256" key="11">
    <source>
        <dbReference type="SAM" id="MobiDB-lite"/>
    </source>
</evidence>
<evidence type="ECO:0000259" key="13">
    <source>
        <dbReference type="PROSITE" id="PS51201"/>
    </source>
</evidence>
<feature type="transmembrane region" description="Helical" evidence="12">
    <location>
        <begin position="312"/>
        <end position="336"/>
    </location>
</feature>
<evidence type="ECO:0000313" key="14">
    <source>
        <dbReference type="EMBL" id="AGV20504.1"/>
    </source>
</evidence>
<keyword evidence="9" id="KW-0406">Ion transport</keyword>
<feature type="transmembrane region" description="Helical" evidence="12">
    <location>
        <begin position="377"/>
        <end position="396"/>
    </location>
</feature>
<dbReference type="Pfam" id="PF02254">
    <property type="entry name" value="TrkA_N"/>
    <property type="match status" value="1"/>
</dbReference>
<protein>
    <submittedName>
        <fullName evidence="14">Putative TrkA family protein</fullName>
    </submittedName>
</protein>
<proteinExistence type="inferred from homology"/>
<evidence type="ECO:0000256" key="5">
    <source>
        <dbReference type="ARBA" id="ARBA00022538"/>
    </source>
</evidence>
<feature type="transmembrane region" description="Helical" evidence="12">
    <location>
        <begin position="146"/>
        <end position="169"/>
    </location>
</feature>
<dbReference type="Pfam" id="PF00999">
    <property type="entry name" value="Na_H_Exchanger"/>
    <property type="match status" value="1"/>
</dbReference>
<comment type="subcellular location">
    <subcellularLocation>
        <location evidence="1">Endomembrane system</location>
        <topology evidence="1">Multi-pass membrane protein</topology>
    </subcellularLocation>
</comment>
<dbReference type="RefSeq" id="WP_005375390.1">
    <property type="nucleotide sequence ID" value="NC_022359.1"/>
</dbReference>
<feature type="compositionally biased region" description="Basic and acidic residues" evidence="11">
    <location>
        <begin position="609"/>
        <end position="623"/>
    </location>
</feature>
<dbReference type="InterPro" id="IPR004771">
    <property type="entry name" value="K/H_exchanger"/>
</dbReference>
<dbReference type="GO" id="GO:0008324">
    <property type="term" value="F:monoatomic cation transmembrane transporter activity"/>
    <property type="evidence" value="ECO:0007669"/>
    <property type="project" value="InterPro"/>
</dbReference>
<dbReference type="PANTHER" id="PTHR46157">
    <property type="entry name" value="K(+) EFFLUX ANTIPORTER 3, CHLOROPLASTIC"/>
    <property type="match status" value="1"/>
</dbReference>
<feature type="transmembrane region" description="Helical" evidence="12">
    <location>
        <begin position="30"/>
        <end position="48"/>
    </location>
</feature>
<dbReference type="AlphaFoldDB" id="A0A2I3CSP1"/>
<dbReference type="PROSITE" id="PS51201">
    <property type="entry name" value="RCK_N"/>
    <property type="match status" value="1"/>
</dbReference>
<feature type="transmembrane region" description="Helical" evidence="12">
    <location>
        <begin position="257"/>
        <end position="275"/>
    </location>
</feature>
<evidence type="ECO:0000256" key="9">
    <source>
        <dbReference type="ARBA" id="ARBA00023065"/>
    </source>
</evidence>